<protein>
    <submittedName>
        <fullName evidence="2">Uncharacterized protein</fullName>
    </submittedName>
</protein>
<comment type="caution">
    <text evidence="2">The sequence shown here is derived from an EMBL/GenBank/DDBJ whole genome shotgun (WGS) entry which is preliminary data.</text>
</comment>
<sequence length="86" mass="9102">HQNATYKQETQPQQQPPSSLPRSCVCDASGAPLGSPALGSSRRLSASPPSLSQSRRLRCIEVCDASSEPHPSARLLCDDIGDASLE</sequence>
<evidence type="ECO:0000313" key="2">
    <source>
        <dbReference type="EMBL" id="CAE8727449.1"/>
    </source>
</evidence>
<feature type="non-terminal residue" evidence="2">
    <location>
        <position position="1"/>
    </location>
</feature>
<evidence type="ECO:0000313" key="3">
    <source>
        <dbReference type="Proteomes" id="UP000626109"/>
    </source>
</evidence>
<dbReference type="EMBL" id="CAJNNW010035393">
    <property type="protein sequence ID" value="CAE8727449.1"/>
    <property type="molecule type" value="Genomic_DNA"/>
</dbReference>
<gene>
    <name evidence="2" type="ORF">PGLA2088_LOCUS44820</name>
</gene>
<feature type="non-terminal residue" evidence="2">
    <location>
        <position position="86"/>
    </location>
</feature>
<organism evidence="2 3">
    <name type="scientific">Polarella glacialis</name>
    <name type="common">Dinoflagellate</name>
    <dbReference type="NCBI Taxonomy" id="89957"/>
    <lineage>
        <taxon>Eukaryota</taxon>
        <taxon>Sar</taxon>
        <taxon>Alveolata</taxon>
        <taxon>Dinophyceae</taxon>
        <taxon>Suessiales</taxon>
        <taxon>Suessiaceae</taxon>
        <taxon>Polarella</taxon>
    </lineage>
</organism>
<accession>A0A813LNC8</accession>
<evidence type="ECO:0000256" key="1">
    <source>
        <dbReference type="SAM" id="MobiDB-lite"/>
    </source>
</evidence>
<dbReference type="Proteomes" id="UP000626109">
    <property type="component" value="Unassembled WGS sequence"/>
</dbReference>
<feature type="region of interest" description="Disordered" evidence="1">
    <location>
        <begin position="34"/>
        <end position="53"/>
    </location>
</feature>
<feature type="compositionally biased region" description="Polar residues" evidence="1">
    <location>
        <begin position="1"/>
        <end position="10"/>
    </location>
</feature>
<name>A0A813LNC8_POLGL</name>
<proteinExistence type="predicted"/>
<dbReference type="AlphaFoldDB" id="A0A813LNC8"/>
<feature type="region of interest" description="Disordered" evidence="1">
    <location>
        <begin position="1"/>
        <end position="26"/>
    </location>
</feature>
<reference evidence="2" key="1">
    <citation type="submission" date="2021-02" db="EMBL/GenBank/DDBJ databases">
        <authorList>
            <person name="Dougan E. K."/>
            <person name="Rhodes N."/>
            <person name="Thang M."/>
            <person name="Chan C."/>
        </authorList>
    </citation>
    <scope>NUCLEOTIDE SEQUENCE</scope>
</reference>
<feature type="region of interest" description="Disordered" evidence="1">
    <location>
        <begin position="67"/>
        <end position="86"/>
    </location>
</feature>